<accession>A0A414DY56</accession>
<evidence type="ECO:0000313" key="3">
    <source>
        <dbReference type="EMBL" id="KAA4666708.1"/>
    </source>
</evidence>
<dbReference type="EMBL" id="JAQNZF010000011">
    <property type="protein sequence ID" value="MDC2742660.1"/>
    <property type="molecule type" value="Genomic_DNA"/>
</dbReference>
<dbReference type="Proteomes" id="UP000435985">
    <property type="component" value="Unassembled WGS sequence"/>
</dbReference>
<name>A0A414DY56_BACOV</name>
<evidence type="ECO:0000313" key="7">
    <source>
        <dbReference type="Proteomes" id="UP000375690"/>
    </source>
</evidence>
<gene>
    <name evidence="4" type="ORF">F3B53_24350</name>
    <name evidence="3" type="ORF">F3B98_02095</name>
    <name evidence="2" type="ORF">F3F25_03500</name>
    <name evidence="5" type="ORF">PO382_10530</name>
</gene>
<organism evidence="4 7">
    <name type="scientific">Bacteroides ovatus</name>
    <dbReference type="NCBI Taxonomy" id="28116"/>
    <lineage>
        <taxon>Bacteria</taxon>
        <taxon>Pseudomonadati</taxon>
        <taxon>Bacteroidota</taxon>
        <taxon>Bacteroidia</taxon>
        <taxon>Bacteroidales</taxon>
        <taxon>Bacteroidaceae</taxon>
        <taxon>Bacteroides</taxon>
    </lineage>
</organism>
<feature type="coiled-coil region" evidence="1">
    <location>
        <begin position="73"/>
        <end position="171"/>
    </location>
</feature>
<dbReference type="EMBL" id="VWLB01000004">
    <property type="protein sequence ID" value="KAA3930797.1"/>
    <property type="molecule type" value="Genomic_DNA"/>
</dbReference>
<dbReference type="Proteomes" id="UP000375690">
    <property type="component" value="Unassembled WGS sequence"/>
</dbReference>
<sequence length="987" mass="105813">MLFGALTLAVSTTVTSCKDYDDDIKNLQEQIDKVTSTNPVSTEDMKAAISSAIQTLQTQLQTAIDGKADSKAVQDLLKTVEALQTALENKADASTIKTLGDQITELSKQVNSIEGTLNETKKDLEAKVADLTEKLAGAASSEDLKKLANELAEAKNELKAVKDMADNNAAAIVEIQANILELQKLDGRITALETFNQNAASKDDLTAYVAHSELAGLVDNEVLELLKDNGSIAKYVNEVIESQVLAETSAINLAIKGVDDKLATLSTSFETYKSEQATAYQTVTSNITTLTTFKTTIETALAGGGYENFAAVLAEISTIKASYGYCATKADFDNKVEAYLATYKSGVDGEFTALKTRITALENQIQSVVYVPEYEDGKIIFMSYFYDNKLVAETKPIQMKFRISPATAVANFAENYAPSFDGQEIKTRTAEIYNIEKTEVDEATGIVTFTISTSTDKSFAVSLNLIAKDQSKNLTNISSNYFPVISDYRAITDVKVESPNKEIDYILYDKPLSVVDYATGAVLQITGKNRAGDDVTNEPMASSVNAEKFVVSYKVEGDDAASYTIEKGVLKLKNYTDASNGKIAKPKATVTITGTDFEKVTAFADVTAKAASTDPEVSPTISAVKFDGTKEQVADVTVPYGTTGGSTDIGISQEVYEKLPAENFAFKAAEGVYLRFKANTTTNELEIVVPKGTVKDTYVPEVKVKVSDVQNFTLKPSITVEVTDADYTLTYDDKIITGGSSLALTANLLPADKPTSMNFMMEIPSLFANYATIVDNAKKVGATVQFSLKEAITGVSLADNVLKVDNTYSNPAPAKAIVVVAKVIAKNAAGADIELVTSKETTFTLADLSGEWTAPTATTVKIGSDKVDATTQLATGAIWKASNKEKMWEAGKEVKAGDKWGAAPLGIFGFVAPTFELADAANAKYVTLDKNTGALTLTNTGKQLKAEVSIIVNIVAESRWGTITNYAAGKTVTVKIDPTKESTSIPD</sequence>
<evidence type="ECO:0000256" key="1">
    <source>
        <dbReference type="SAM" id="Coils"/>
    </source>
</evidence>
<dbReference type="Proteomes" id="UP000365824">
    <property type="component" value="Unassembled WGS sequence"/>
</dbReference>
<dbReference type="AlphaFoldDB" id="A0A414DY56"/>
<keyword evidence="1" id="KW-0175">Coiled coil</keyword>
<evidence type="ECO:0000313" key="5">
    <source>
        <dbReference type="EMBL" id="MDC2742660.1"/>
    </source>
</evidence>
<evidence type="ECO:0000313" key="8">
    <source>
        <dbReference type="Proteomes" id="UP000435985"/>
    </source>
</evidence>
<dbReference type="RefSeq" id="WP_004311303.1">
    <property type="nucleotide sequence ID" value="NZ_CAKJYS010000001.1"/>
</dbReference>
<comment type="caution">
    <text evidence="4">The sequence shown here is derived from an EMBL/GenBank/DDBJ whole genome shotgun (WGS) entry which is preliminary data.</text>
</comment>
<reference evidence="5" key="2">
    <citation type="submission" date="2022-10" db="EMBL/GenBank/DDBJ databases">
        <title>Human gut microbiome strain richness.</title>
        <authorList>
            <person name="Chen-Liaw A."/>
        </authorList>
    </citation>
    <scope>NUCLEOTIDE SEQUENCE</scope>
    <source>
        <strain evidence="5">BSD2780120875st1_E1_BSD2780120875_150330</strain>
    </source>
</reference>
<dbReference type="Proteomes" id="UP001219389">
    <property type="component" value="Unassembled WGS sequence"/>
</dbReference>
<dbReference type="EMBL" id="VWFC01000048">
    <property type="protein sequence ID" value="KAB1319564.1"/>
    <property type="molecule type" value="Genomic_DNA"/>
</dbReference>
<evidence type="ECO:0000313" key="6">
    <source>
        <dbReference type="Proteomes" id="UP000365824"/>
    </source>
</evidence>
<dbReference type="EMBL" id="VWFO01000002">
    <property type="protein sequence ID" value="KAA4666708.1"/>
    <property type="molecule type" value="Genomic_DNA"/>
</dbReference>
<reference evidence="6 7" key="1">
    <citation type="journal article" date="2019" name="Nat. Med.">
        <title>A library of human gut bacterial isolates paired with longitudinal multiomics data enables mechanistic microbiome research.</title>
        <authorList>
            <person name="Poyet M."/>
            <person name="Groussin M."/>
            <person name="Gibbons S.M."/>
            <person name="Avila-Pacheco J."/>
            <person name="Jiang X."/>
            <person name="Kearney S.M."/>
            <person name="Perrotta A.R."/>
            <person name="Berdy B."/>
            <person name="Zhao S."/>
            <person name="Lieberman T.D."/>
            <person name="Swanson P.K."/>
            <person name="Smith M."/>
            <person name="Roesemann S."/>
            <person name="Alexander J.E."/>
            <person name="Rich S.A."/>
            <person name="Livny J."/>
            <person name="Vlamakis H."/>
            <person name="Clish C."/>
            <person name="Bullock K."/>
            <person name="Deik A."/>
            <person name="Scott J."/>
            <person name="Pierce K.A."/>
            <person name="Xavier R.J."/>
            <person name="Alm E.J."/>
        </authorList>
    </citation>
    <scope>NUCLEOTIDE SEQUENCE [LARGE SCALE GENOMIC DNA]</scope>
    <source>
        <strain evidence="3 8">BIOML-A14</strain>
        <strain evidence="2 6">BIOML-A160</strain>
        <strain evidence="4 7">BIOML-A2</strain>
    </source>
</reference>
<protein>
    <submittedName>
        <fullName evidence="4">Uncharacterized protein</fullName>
    </submittedName>
</protein>
<proteinExistence type="predicted"/>
<evidence type="ECO:0000313" key="2">
    <source>
        <dbReference type="EMBL" id="KAA3930797.1"/>
    </source>
</evidence>
<evidence type="ECO:0000313" key="4">
    <source>
        <dbReference type="EMBL" id="KAB1319564.1"/>
    </source>
</evidence>